<evidence type="ECO:0000256" key="8">
    <source>
        <dbReference type="SAM" id="Phobius"/>
    </source>
</evidence>
<dbReference type="PANTHER" id="PTHR30250">
    <property type="entry name" value="PST FAMILY PREDICTED COLANIC ACID TRANSPORTER"/>
    <property type="match status" value="1"/>
</dbReference>
<gene>
    <name evidence="9" type="ORF">E6K80_00295</name>
</gene>
<evidence type="ECO:0000313" key="10">
    <source>
        <dbReference type="Proteomes" id="UP000319836"/>
    </source>
</evidence>
<dbReference type="Proteomes" id="UP000319836">
    <property type="component" value="Unassembled WGS sequence"/>
</dbReference>
<dbReference type="PANTHER" id="PTHR30250:SF10">
    <property type="entry name" value="LIPOPOLYSACCHARIDE BIOSYNTHESIS PROTEIN WZXC"/>
    <property type="match status" value="1"/>
</dbReference>
<feature type="transmembrane region" description="Helical" evidence="8">
    <location>
        <begin position="182"/>
        <end position="206"/>
    </location>
</feature>
<evidence type="ECO:0000256" key="2">
    <source>
        <dbReference type="ARBA" id="ARBA00007430"/>
    </source>
</evidence>
<reference evidence="9 10" key="1">
    <citation type="journal article" date="2019" name="Nat. Microbiol.">
        <title>Mediterranean grassland soil C-N compound turnover is dependent on rainfall and depth, and is mediated by genomically divergent microorganisms.</title>
        <authorList>
            <person name="Diamond S."/>
            <person name="Andeer P.F."/>
            <person name="Li Z."/>
            <person name="Crits-Christoph A."/>
            <person name="Burstein D."/>
            <person name="Anantharaman K."/>
            <person name="Lane K.R."/>
            <person name="Thomas B.C."/>
            <person name="Pan C."/>
            <person name="Northen T.R."/>
            <person name="Banfield J.F."/>
        </authorList>
    </citation>
    <scope>NUCLEOTIDE SEQUENCE [LARGE SCALE GENOMIC DNA]</scope>
    <source>
        <strain evidence="9">WS_10</strain>
    </source>
</reference>
<evidence type="ECO:0000256" key="3">
    <source>
        <dbReference type="ARBA" id="ARBA00022475"/>
    </source>
</evidence>
<evidence type="ECO:0000313" key="9">
    <source>
        <dbReference type="EMBL" id="TMQ73347.1"/>
    </source>
</evidence>
<feature type="transmembrane region" description="Helical" evidence="8">
    <location>
        <begin position="132"/>
        <end position="151"/>
    </location>
</feature>
<evidence type="ECO:0000256" key="4">
    <source>
        <dbReference type="ARBA" id="ARBA00022692"/>
    </source>
</evidence>
<dbReference type="EMBL" id="VBPA01000008">
    <property type="protein sequence ID" value="TMQ73347.1"/>
    <property type="molecule type" value="Genomic_DNA"/>
</dbReference>
<keyword evidence="6 8" id="KW-0472">Membrane</keyword>
<comment type="caution">
    <text evidence="9">The sequence shown here is derived from an EMBL/GenBank/DDBJ whole genome shotgun (WGS) entry which is preliminary data.</text>
</comment>
<accession>A0A538UBY3</accession>
<feature type="transmembrane region" description="Helical" evidence="8">
    <location>
        <begin position="98"/>
        <end position="120"/>
    </location>
</feature>
<feature type="transmembrane region" description="Helical" evidence="8">
    <location>
        <begin position="250"/>
        <end position="270"/>
    </location>
</feature>
<evidence type="ECO:0008006" key="11">
    <source>
        <dbReference type="Google" id="ProtNLM"/>
    </source>
</evidence>
<sequence length="271" mass="28729">MDETVAGLPPEASSLPPGPMAQSVGRGAAALSGATAATRGLSFLSQVVLGAVLVDRDFGLFAIANSIAGFIMALRDGGMQTLIIQRGTADYEELEGPAFWLGLVFNTLAGVLLAVVAPWIAGIYREPRLVPMLWIIAASIPLNSLAFVSLARLRMDMRFGAVSTIDILSGVVRYGGMIVGALAGLGALSFVVPFLAVAILESVAAYAFTRRTPWTRPFHPERWRKLMAPSVWLIGSSLAGNALYMGSYMALGLTASTALVGIYYFGYSFMQ</sequence>
<dbReference type="GO" id="GO:0005886">
    <property type="term" value="C:plasma membrane"/>
    <property type="evidence" value="ECO:0007669"/>
    <property type="project" value="UniProtKB-SubCell"/>
</dbReference>
<keyword evidence="3" id="KW-1003">Cell membrane</keyword>
<proteinExistence type="inferred from homology"/>
<evidence type="ECO:0000256" key="1">
    <source>
        <dbReference type="ARBA" id="ARBA00004651"/>
    </source>
</evidence>
<comment type="similarity">
    <text evidence="2">Belongs to the polysaccharide synthase family.</text>
</comment>
<evidence type="ECO:0000256" key="7">
    <source>
        <dbReference type="SAM" id="MobiDB-lite"/>
    </source>
</evidence>
<name>A0A538UBY3_UNCEI</name>
<comment type="subcellular location">
    <subcellularLocation>
        <location evidence="1">Cell membrane</location>
        <topology evidence="1">Multi-pass membrane protein</topology>
    </subcellularLocation>
</comment>
<evidence type="ECO:0000256" key="5">
    <source>
        <dbReference type="ARBA" id="ARBA00022989"/>
    </source>
</evidence>
<feature type="non-terminal residue" evidence="9">
    <location>
        <position position="271"/>
    </location>
</feature>
<keyword evidence="4 8" id="KW-0812">Transmembrane</keyword>
<keyword evidence="5 8" id="KW-1133">Transmembrane helix</keyword>
<evidence type="ECO:0000256" key="6">
    <source>
        <dbReference type="ARBA" id="ARBA00023136"/>
    </source>
</evidence>
<dbReference type="Pfam" id="PF13440">
    <property type="entry name" value="Polysacc_synt_3"/>
    <property type="match status" value="1"/>
</dbReference>
<dbReference type="AlphaFoldDB" id="A0A538UBY3"/>
<feature type="transmembrane region" description="Helical" evidence="8">
    <location>
        <begin position="58"/>
        <end position="77"/>
    </location>
</feature>
<feature type="region of interest" description="Disordered" evidence="7">
    <location>
        <begin position="1"/>
        <end position="21"/>
    </location>
</feature>
<organism evidence="9 10">
    <name type="scientific">Eiseniibacteriota bacterium</name>
    <dbReference type="NCBI Taxonomy" id="2212470"/>
    <lineage>
        <taxon>Bacteria</taxon>
        <taxon>Candidatus Eiseniibacteriota</taxon>
    </lineage>
</organism>
<dbReference type="InterPro" id="IPR050833">
    <property type="entry name" value="Poly_Biosynth_Transport"/>
</dbReference>
<protein>
    <recommendedName>
        <fullName evidence="11">Lipopolysaccharide biosynthesis protein</fullName>
    </recommendedName>
</protein>